<dbReference type="Pfam" id="PF13435">
    <property type="entry name" value="Cytochrome_C554"/>
    <property type="match status" value="1"/>
</dbReference>
<dbReference type="Gene3D" id="1.10.1130.10">
    <property type="entry name" value="Flavocytochrome C3, Chain A"/>
    <property type="match status" value="1"/>
</dbReference>
<evidence type="ECO:0000259" key="2">
    <source>
        <dbReference type="Pfam" id="PF13435"/>
    </source>
</evidence>
<dbReference type="EMBL" id="CP043617">
    <property type="protein sequence ID" value="QFR50062.1"/>
    <property type="molecule type" value="Genomic_DNA"/>
</dbReference>
<accession>A0A5P8P2V8</accession>
<reference evidence="3 4" key="1">
    <citation type="submission" date="2019-09" db="EMBL/GenBank/DDBJ databases">
        <title>Sulfurimonas gotlandica sp. nov., a chemoautotrophic and psychrotolerant epsilonproteobacterium isolated from a pelagic redoxcline, and an emended description of the genus Sulfurimonas.</title>
        <authorList>
            <person name="Wang S."/>
            <person name="Jiang L."/>
            <person name="Shao S."/>
        </authorList>
    </citation>
    <scope>NUCLEOTIDE SEQUENCE [LARGE SCALE GENOMIC DNA]</scope>
    <source>
        <strain evidence="3 4">GYSZ_1</strain>
    </source>
</reference>
<dbReference type="RefSeq" id="WP_152308010.1">
    <property type="nucleotide sequence ID" value="NZ_CP043617.1"/>
</dbReference>
<feature type="domain" description="Cytochrome c-552/4" evidence="2">
    <location>
        <begin position="26"/>
        <end position="96"/>
    </location>
</feature>
<evidence type="ECO:0000313" key="4">
    <source>
        <dbReference type="Proteomes" id="UP000326944"/>
    </source>
</evidence>
<dbReference type="SUPFAM" id="SSF48695">
    <property type="entry name" value="Multiheme cytochromes"/>
    <property type="match status" value="1"/>
</dbReference>
<keyword evidence="4" id="KW-1185">Reference proteome</keyword>
<evidence type="ECO:0000313" key="3">
    <source>
        <dbReference type="EMBL" id="QFR50062.1"/>
    </source>
</evidence>
<proteinExistence type="predicted"/>
<gene>
    <name evidence="3" type="ORF">FJR48_10135</name>
</gene>
<dbReference type="Proteomes" id="UP000326944">
    <property type="component" value="Chromosome"/>
</dbReference>
<dbReference type="AlphaFoldDB" id="A0A5P8P2V8"/>
<evidence type="ECO:0000256" key="1">
    <source>
        <dbReference type="SAM" id="SignalP"/>
    </source>
</evidence>
<dbReference type="OrthoDB" id="9814800at2"/>
<feature type="chain" id="PRO_5024834167" description="Cytochrome c-552/4 domain-containing protein" evidence="1">
    <location>
        <begin position="22"/>
        <end position="370"/>
    </location>
</feature>
<name>A0A5P8P2V8_9BACT</name>
<dbReference type="KEGG" id="sulg:FJR48_10135"/>
<keyword evidence="1" id="KW-0732">Signal</keyword>
<sequence length="370" mass="42111">MKILLYLMAIMSLMLANVHKDADTASCKKCHPTITKEFEESMHKHSSIYNDKIHKAVWDLHPAKAKGDYKCSKCHTPNAKTKEEQTQGITCLTCHTIKSITKDSKSNINNYNGEKKSFYSAEAGREKEKVVYKTTTSWWGNKTTVGSAYHDIDYTNKDFYTGNVCMGCHSHKQNSNQFDVCRIEEDGAKNEKENCITCHMPKIEGSATTVRISQKHSFHGFSGARKNSKMLAKYVDIDFVKNSKGFKITVENKAPHNLLTHPLRVVKLKTNIFRDSKKIELKTHTFVKIIGTDSKPTMPWLATEVVKDTMIKAKEKRVIDFEENLKSGDKIEVILGFYVVNPKALKKLNLEGDKEISEFKILKSQNFSVE</sequence>
<feature type="signal peptide" evidence="1">
    <location>
        <begin position="1"/>
        <end position="21"/>
    </location>
</feature>
<protein>
    <recommendedName>
        <fullName evidence="2">Cytochrome c-552/4 domain-containing protein</fullName>
    </recommendedName>
</protein>
<organism evidence="3 4">
    <name type="scientific">Sulfurimonas lithotrophica</name>
    <dbReference type="NCBI Taxonomy" id="2590022"/>
    <lineage>
        <taxon>Bacteria</taxon>
        <taxon>Pseudomonadati</taxon>
        <taxon>Campylobacterota</taxon>
        <taxon>Epsilonproteobacteria</taxon>
        <taxon>Campylobacterales</taxon>
        <taxon>Sulfurimonadaceae</taxon>
        <taxon>Sulfurimonas</taxon>
    </lineage>
</organism>
<dbReference type="InterPro" id="IPR036280">
    <property type="entry name" value="Multihaem_cyt_sf"/>
</dbReference>
<dbReference type="InterPro" id="IPR023155">
    <property type="entry name" value="Cyt_c-552/4"/>
</dbReference>